<gene>
    <name evidence="5" type="ORF">H206_00631</name>
</gene>
<dbReference type="InterPro" id="IPR016047">
    <property type="entry name" value="M23ase_b-sheet_dom"/>
</dbReference>
<evidence type="ECO:0000256" key="1">
    <source>
        <dbReference type="ARBA" id="ARBA00022729"/>
    </source>
</evidence>
<keyword evidence="5" id="KW-0378">Hydrolase</keyword>
<sequence length="357" mass="39772">MKKIAYSMIPKQLHLVITGETGAGLSFVVRRDHVAIILAVTLSTLTALAVGTWLGIGFFQERTSLALKTTLQTDALRELSENFEQKLKEQLSAQKNAWQAKEGAYQAQIQNLKEEKEGVICRYEEEIASGDISIARKISGLLAELEQEKQEKQELLEKTAVRLDERSRMIESVMSRIGVDVKVGKKNTANSGGPFIAIDEKYSESLLTRSDKYIKTIRRMPLGYPMQGRLTSGFGRRSDPFNNRPAFHAGIDLKGKIGQQIKATADGIVTTSSYDKNGFGNFVILRHGNGYETVFGHMSKRLVKQGERIQRGQLIGLMGNTGRSTGPHLHYEVHYKGKPIDPKKYLSVAKLSFTVPE</sequence>
<feature type="transmembrane region" description="Helical" evidence="3">
    <location>
        <begin position="35"/>
        <end position="59"/>
    </location>
</feature>
<evidence type="ECO:0000313" key="5">
    <source>
        <dbReference type="EMBL" id="RWX45809.1"/>
    </source>
</evidence>
<keyword evidence="3" id="KW-0812">Transmembrane</keyword>
<keyword evidence="3" id="KW-1133">Transmembrane helix</keyword>
<keyword evidence="1" id="KW-0732">Signal</keyword>
<dbReference type="GO" id="GO:0004222">
    <property type="term" value="F:metalloendopeptidase activity"/>
    <property type="evidence" value="ECO:0007669"/>
    <property type="project" value="TreeGrafter"/>
</dbReference>
<evidence type="ECO:0000259" key="4">
    <source>
        <dbReference type="Pfam" id="PF01551"/>
    </source>
</evidence>
<keyword evidence="2" id="KW-0175">Coiled coil</keyword>
<keyword evidence="6" id="KW-1185">Reference proteome</keyword>
<dbReference type="CDD" id="cd12797">
    <property type="entry name" value="M23_peptidase"/>
    <property type="match status" value="1"/>
</dbReference>
<keyword evidence="3" id="KW-0472">Membrane</keyword>
<dbReference type="InterPro" id="IPR011055">
    <property type="entry name" value="Dup_hybrid_motif"/>
</dbReference>
<reference evidence="5 6" key="1">
    <citation type="submission" date="2017-01" db="EMBL/GenBank/DDBJ databases">
        <title>The cable genome- insights into the physiology and evolution of filamentous bacteria capable of sulfide oxidation via long distance electron transfer.</title>
        <authorList>
            <person name="Schreiber L."/>
            <person name="Bjerg J.T."/>
            <person name="Boggild A."/>
            <person name="Van De Vossenberg J."/>
            <person name="Meysman F."/>
            <person name="Nielsen L.P."/>
            <person name="Schramm A."/>
            <person name="Kjeldsen K.U."/>
        </authorList>
    </citation>
    <scope>NUCLEOTIDE SEQUENCE [LARGE SCALE GENOMIC DNA]</scope>
    <source>
        <strain evidence="5">MCF</strain>
    </source>
</reference>
<dbReference type="FunFam" id="2.70.70.10:FF:000006">
    <property type="entry name" value="M23 family peptidase"/>
    <property type="match status" value="1"/>
</dbReference>
<proteinExistence type="predicted"/>
<comment type="caution">
    <text evidence="5">The sequence shown here is derived from an EMBL/GenBank/DDBJ whole genome shotgun (WGS) entry which is preliminary data.</text>
</comment>
<evidence type="ECO:0000313" key="6">
    <source>
        <dbReference type="Proteomes" id="UP000287853"/>
    </source>
</evidence>
<dbReference type="Pfam" id="PF01551">
    <property type="entry name" value="Peptidase_M23"/>
    <property type="match status" value="1"/>
</dbReference>
<evidence type="ECO:0000256" key="3">
    <source>
        <dbReference type="SAM" id="Phobius"/>
    </source>
</evidence>
<dbReference type="PANTHER" id="PTHR21666:SF289">
    <property type="entry name" value="L-ALA--D-GLU ENDOPEPTIDASE"/>
    <property type="match status" value="1"/>
</dbReference>
<dbReference type="EMBL" id="MTKO01000072">
    <property type="protein sequence ID" value="RWX45809.1"/>
    <property type="molecule type" value="Genomic_DNA"/>
</dbReference>
<dbReference type="InterPro" id="IPR050570">
    <property type="entry name" value="Cell_wall_metabolism_enzyme"/>
</dbReference>
<name>A0A444IY66_9BACT</name>
<accession>A0A444IY66</accession>
<dbReference type="PANTHER" id="PTHR21666">
    <property type="entry name" value="PEPTIDASE-RELATED"/>
    <property type="match status" value="1"/>
</dbReference>
<organism evidence="5 6">
    <name type="scientific">Candidatus Electrothrix aarhusensis</name>
    <dbReference type="NCBI Taxonomy" id="1859131"/>
    <lineage>
        <taxon>Bacteria</taxon>
        <taxon>Pseudomonadati</taxon>
        <taxon>Thermodesulfobacteriota</taxon>
        <taxon>Desulfobulbia</taxon>
        <taxon>Desulfobulbales</taxon>
        <taxon>Desulfobulbaceae</taxon>
        <taxon>Candidatus Electrothrix</taxon>
    </lineage>
</organism>
<dbReference type="Proteomes" id="UP000287853">
    <property type="component" value="Unassembled WGS sequence"/>
</dbReference>
<feature type="domain" description="M23ase beta-sheet core" evidence="4">
    <location>
        <begin position="247"/>
        <end position="342"/>
    </location>
</feature>
<feature type="coiled-coil region" evidence="2">
    <location>
        <begin position="95"/>
        <end position="162"/>
    </location>
</feature>
<evidence type="ECO:0000256" key="2">
    <source>
        <dbReference type="SAM" id="Coils"/>
    </source>
</evidence>
<protein>
    <submittedName>
        <fullName evidence="5">Murein DD-endopeptidase MepM and murein hydrolase activator NlpD, containing LysM domain</fullName>
    </submittedName>
</protein>
<dbReference type="AlphaFoldDB" id="A0A444IY66"/>
<dbReference type="SUPFAM" id="SSF51261">
    <property type="entry name" value="Duplicated hybrid motif"/>
    <property type="match status" value="1"/>
</dbReference>
<dbReference type="Gene3D" id="2.70.70.10">
    <property type="entry name" value="Glucose Permease (Domain IIA)"/>
    <property type="match status" value="1"/>
</dbReference>